<feature type="compositionally biased region" description="Low complexity" evidence="9">
    <location>
        <begin position="11"/>
        <end position="56"/>
    </location>
</feature>
<dbReference type="GO" id="GO:0005886">
    <property type="term" value="C:plasma membrane"/>
    <property type="evidence" value="ECO:0007669"/>
    <property type="project" value="TreeGrafter"/>
</dbReference>
<dbReference type="AlphaFoldDB" id="A0A6L5X531"/>
<evidence type="ECO:0000256" key="7">
    <source>
        <dbReference type="ARBA" id="ARBA00022989"/>
    </source>
</evidence>
<proteinExistence type="predicted"/>
<evidence type="ECO:0000256" key="3">
    <source>
        <dbReference type="ARBA" id="ARBA00022630"/>
    </source>
</evidence>
<name>A0A6L5X531_9FIRM</name>
<comment type="caution">
    <text evidence="11">The sequence shown here is derived from an EMBL/GenBank/DDBJ whole genome shotgun (WGS) entry which is preliminary data.</text>
</comment>
<keyword evidence="7 10" id="KW-1133">Transmembrane helix</keyword>
<feature type="compositionally biased region" description="Basic and acidic residues" evidence="9">
    <location>
        <begin position="58"/>
        <end position="72"/>
    </location>
</feature>
<evidence type="ECO:0000256" key="2">
    <source>
        <dbReference type="ARBA" id="ARBA00022553"/>
    </source>
</evidence>
<feature type="transmembrane region" description="Helical" evidence="10">
    <location>
        <begin position="212"/>
        <end position="231"/>
    </location>
</feature>
<keyword evidence="5 10" id="KW-0812">Transmembrane</keyword>
<dbReference type="Pfam" id="PF03116">
    <property type="entry name" value="NQR2_RnfD_RnfE"/>
    <property type="match status" value="1"/>
</dbReference>
<feature type="transmembrane region" description="Helical" evidence="10">
    <location>
        <begin position="267"/>
        <end position="285"/>
    </location>
</feature>
<dbReference type="GO" id="GO:0055085">
    <property type="term" value="P:transmembrane transport"/>
    <property type="evidence" value="ECO:0007669"/>
    <property type="project" value="InterPro"/>
</dbReference>
<feature type="compositionally biased region" description="Low complexity" evidence="9">
    <location>
        <begin position="86"/>
        <end position="100"/>
    </location>
</feature>
<evidence type="ECO:0000256" key="10">
    <source>
        <dbReference type="SAM" id="Phobius"/>
    </source>
</evidence>
<evidence type="ECO:0000256" key="9">
    <source>
        <dbReference type="SAM" id="MobiDB-lite"/>
    </source>
</evidence>
<dbReference type="EMBL" id="VULZ01000010">
    <property type="protein sequence ID" value="MSS15320.1"/>
    <property type="molecule type" value="Genomic_DNA"/>
</dbReference>
<feature type="region of interest" description="Disordered" evidence="9">
    <location>
        <begin position="1"/>
        <end position="153"/>
    </location>
</feature>
<feature type="transmembrane region" description="Helical" evidence="10">
    <location>
        <begin position="188"/>
        <end position="205"/>
    </location>
</feature>
<keyword evidence="1" id="KW-0813">Transport</keyword>
<dbReference type="InterPro" id="IPR004338">
    <property type="entry name" value="NqrB/RnfD"/>
</dbReference>
<organism evidence="11 12">
    <name type="scientific">Porcincola intestinalis</name>
    <dbReference type="NCBI Taxonomy" id="2606632"/>
    <lineage>
        <taxon>Bacteria</taxon>
        <taxon>Bacillati</taxon>
        <taxon>Bacillota</taxon>
        <taxon>Clostridia</taxon>
        <taxon>Lachnospirales</taxon>
        <taxon>Lachnospiraceae</taxon>
        <taxon>Porcincola</taxon>
    </lineage>
</organism>
<keyword evidence="4" id="KW-0288">FMN</keyword>
<feature type="compositionally biased region" description="Low complexity" evidence="9">
    <location>
        <begin position="108"/>
        <end position="122"/>
    </location>
</feature>
<keyword evidence="8 10" id="KW-0472">Membrane</keyword>
<sequence>MLSQVTEPTVTAEAAAEADAGANETAGTDADSTATAWTEAQTEAAAKTDADSAATAETEEKGKAAADAKTDADSAATAETEEKGKAAAAAKTDADSAATAETEEKGKAAAVAKTDADSTATAETEETADAASGATAETEAAAPKTETRDSGKLDAVSTATPLKYLKKGQSFDLKALFLGNTPGTIGETSALLLLIGGIFLMLLGVIDWRIPVFYIGSFGVLVLITAAARGYDAPLQYMLQELFAGGLMMGAFFMATDYVSSPYTKSGRILFALIIGVMTWLYRMFGMYKEGVSNAIILANCLTPLIDRLTRPVAFGIRKKEASS</sequence>
<evidence type="ECO:0000313" key="12">
    <source>
        <dbReference type="Proteomes" id="UP000481852"/>
    </source>
</evidence>
<feature type="compositionally biased region" description="Low complexity" evidence="9">
    <location>
        <begin position="129"/>
        <end position="144"/>
    </location>
</feature>
<evidence type="ECO:0000256" key="5">
    <source>
        <dbReference type="ARBA" id="ARBA00022692"/>
    </source>
</evidence>
<gene>
    <name evidence="11" type="ORF">FYJ35_09780</name>
</gene>
<evidence type="ECO:0000256" key="8">
    <source>
        <dbReference type="ARBA" id="ARBA00023136"/>
    </source>
</evidence>
<dbReference type="PANTHER" id="PTHR30578:SF0">
    <property type="entry name" value="ION-TRANSLOCATING OXIDOREDUCTASE COMPLEX SUBUNIT D"/>
    <property type="match status" value="1"/>
</dbReference>
<evidence type="ECO:0000256" key="1">
    <source>
        <dbReference type="ARBA" id="ARBA00022448"/>
    </source>
</evidence>
<keyword evidence="12" id="KW-1185">Reference proteome</keyword>
<dbReference type="PANTHER" id="PTHR30578">
    <property type="entry name" value="ELECTRON TRANSPORT COMPLEX PROTEIN RNFD"/>
    <property type="match status" value="1"/>
</dbReference>
<evidence type="ECO:0000256" key="4">
    <source>
        <dbReference type="ARBA" id="ARBA00022643"/>
    </source>
</evidence>
<keyword evidence="6" id="KW-1278">Translocase</keyword>
<keyword evidence="2" id="KW-0597">Phosphoprotein</keyword>
<evidence type="ECO:0000256" key="6">
    <source>
        <dbReference type="ARBA" id="ARBA00022967"/>
    </source>
</evidence>
<dbReference type="Proteomes" id="UP000481852">
    <property type="component" value="Unassembled WGS sequence"/>
</dbReference>
<accession>A0A6L5X531</accession>
<keyword evidence="3" id="KW-0285">Flavoprotein</keyword>
<feature type="transmembrane region" description="Helical" evidence="10">
    <location>
        <begin position="237"/>
        <end position="255"/>
    </location>
</feature>
<evidence type="ECO:0000313" key="11">
    <source>
        <dbReference type="EMBL" id="MSS15320.1"/>
    </source>
</evidence>
<protein>
    <submittedName>
        <fullName evidence="11">RnfABCDGE type electron transport complex subunit D</fullName>
    </submittedName>
</protein>
<reference evidence="11 12" key="1">
    <citation type="submission" date="2019-08" db="EMBL/GenBank/DDBJ databases">
        <title>In-depth cultivation of the pig gut microbiome towards novel bacterial diversity and tailored functional studies.</title>
        <authorList>
            <person name="Wylensek D."/>
            <person name="Hitch T.C.A."/>
            <person name="Clavel T."/>
        </authorList>
    </citation>
    <scope>NUCLEOTIDE SEQUENCE [LARGE SCALE GENOMIC DNA]</scope>
    <source>
        <strain evidence="11 12">Oil+RF-744-WCA-WT-11</strain>
    </source>
</reference>